<dbReference type="InterPro" id="IPR002130">
    <property type="entry name" value="Cyclophilin-type_PPIase_dom"/>
</dbReference>
<name>A0AAJ5YRJ3_9BASI</name>
<feature type="compositionally biased region" description="Basic and acidic residues" evidence="9">
    <location>
        <begin position="33"/>
        <end position="43"/>
    </location>
</feature>
<dbReference type="PRINTS" id="PR00153">
    <property type="entry name" value="CSAPPISMRASE"/>
</dbReference>
<dbReference type="SUPFAM" id="SSF50978">
    <property type="entry name" value="WD40 repeat-like"/>
    <property type="match status" value="1"/>
</dbReference>
<evidence type="ECO:0000256" key="1">
    <source>
        <dbReference type="ARBA" id="ARBA00000971"/>
    </source>
</evidence>
<dbReference type="PANTHER" id="PTHR45625">
    <property type="entry name" value="PEPTIDYL-PROLYL CIS-TRANS ISOMERASE-RELATED"/>
    <property type="match status" value="1"/>
</dbReference>
<keyword evidence="7 11" id="KW-0413">Isomerase</keyword>
<comment type="catalytic activity">
    <reaction evidence="1">
        <text>[protein]-peptidylproline (omega=180) = [protein]-peptidylproline (omega=0)</text>
        <dbReference type="Rhea" id="RHEA:16237"/>
        <dbReference type="Rhea" id="RHEA-COMP:10747"/>
        <dbReference type="Rhea" id="RHEA-COMP:10748"/>
        <dbReference type="ChEBI" id="CHEBI:83833"/>
        <dbReference type="ChEBI" id="CHEBI:83834"/>
        <dbReference type="EC" id="5.2.1.8"/>
    </reaction>
</comment>
<dbReference type="InterPro" id="IPR029000">
    <property type="entry name" value="Cyclophilin-like_dom_sf"/>
</dbReference>
<evidence type="ECO:0000256" key="6">
    <source>
        <dbReference type="ARBA" id="ARBA00023110"/>
    </source>
</evidence>
<feature type="domain" description="PPIase cyclophilin-type" evidence="10">
    <location>
        <begin position="492"/>
        <end position="646"/>
    </location>
</feature>
<dbReference type="InterPro" id="IPR044666">
    <property type="entry name" value="Cyclophilin_A-like"/>
</dbReference>
<dbReference type="CDD" id="cd01927">
    <property type="entry name" value="cyclophilin_WD40"/>
    <property type="match status" value="1"/>
</dbReference>
<dbReference type="PANTHER" id="PTHR45625:SF4">
    <property type="entry name" value="PEPTIDYLPROLYL ISOMERASE DOMAIN AND WD REPEAT-CONTAINING PROTEIN 1"/>
    <property type="match status" value="1"/>
</dbReference>
<reference evidence="11 12" key="1">
    <citation type="submission" date="2023-03" db="EMBL/GenBank/DDBJ databases">
        <title>Mating type loci evolution in Malassezia.</title>
        <authorList>
            <person name="Coelho M.A."/>
        </authorList>
    </citation>
    <scope>NUCLEOTIDE SEQUENCE [LARGE SCALE GENOMIC DNA]</scope>
    <source>
        <strain evidence="11 12">CBS 9725</strain>
    </source>
</reference>
<dbReference type="SUPFAM" id="SSF50891">
    <property type="entry name" value="Cyclophilin-like"/>
    <property type="match status" value="1"/>
</dbReference>
<dbReference type="Pfam" id="PF00400">
    <property type="entry name" value="WD40"/>
    <property type="match status" value="2"/>
</dbReference>
<dbReference type="InterPro" id="IPR036322">
    <property type="entry name" value="WD40_repeat_dom_sf"/>
</dbReference>
<evidence type="ECO:0000256" key="5">
    <source>
        <dbReference type="ARBA" id="ARBA00022737"/>
    </source>
</evidence>
<evidence type="ECO:0000259" key="10">
    <source>
        <dbReference type="PROSITE" id="PS50072"/>
    </source>
</evidence>
<feature type="region of interest" description="Disordered" evidence="9">
    <location>
        <begin position="451"/>
        <end position="493"/>
    </location>
</feature>
<protein>
    <recommendedName>
        <fullName evidence="3">peptidylprolyl isomerase</fullName>
        <ecNumber evidence="3">5.2.1.8</ecNumber>
    </recommendedName>
</protein>
<keyword evidence="6" id="KW-0697">Rotamase</keyword>
<evidence type="ECO:0000313" key="11">
    <source>
        <dbReference type="EMBL" id="WFC99124.1"/>
    </source>
</evidence>
<evidence type="ECO:0000256" key="2">
    <source>
        <dbReference type="ARBA" id="ARBA00007365"/>
    </source>
</evidence>
<feature type="compositionally biased region" description="Low complexity" evidence="9">
    <location>
        <begin position="11"/>
        <end position="20"/>
    </location>
</feature>
<dbReference type="Gene3D" id="2.40.100.10">
    <property type="entry name" value="Cyclophilin-like"/>
    <property type="match status" value="1"/>
</dbReference>
<feature type="repeat" description="WD" evidence="8">
    <location>
        <begin position="69"/>
        <end position="101"/>
    </location>
</feature>
<evidence type="ECO:0000256" key="7">
    <source>
        <dbReference type="ARBA" id="ARBA00023235"/>
    </source>
</evidence>
<dbReference type="InterPro" id="IPR020892">
    <property type="entry name" value="Cyclophilin-type_PPIase_CS"/>
</dbReference>
<dbReference type="SMART" id="SM00320">
    <property type="entry name" value="WD40"/>
    <property type="match status" value="4"/>
</dbReference>
<dbReference type="FunFam" id="2.130.10.10:FF:000450">
    <property type="entry name" value="Peptidylprolyl isomerase domain and WD-repeat protein 1"/>
    <property type="match status" value="1"/>
</dbReference>
<keyword evidence="12" id="KW-1185">Reference proteome</keyword>
<feature type="region of interest" description="Disordered" evidence="9">
    <location>
        <begin position="1009"/>
        <end position="1063"/>
    </location>
</feature>
<feature type="region of interest" description="Disordered" evidence="9">
    <location>
        <begin position="1148"/>
        <end position="1182"/>
    </location>
</feature>
<feature type="compositionally biased region" description="Polar residues" evidence="9">
    <location>
        <begin position="1148"/>
        <end position="1170"/>
    </location>
</feature>
<evidence type="ECO:0000256" key="9">
    <source>
        <dbReference type="SAM" id="MobiDB-lite"/>
    </source>
</evidence>
<dbReference type="GO" id="GO:0003755">
    <property type="term" value="F:peptidyl-prolyl cis-trans isomerase activity"/>
    <property type="evidence" value="ECO:0007669"/>
    <property type="project" value="UniProtKB-KW"/>
</dbReference>
<feature type="compositionally biased region" description="Polar residues" evidence="9">
    <location>
        <begin position="1016"/>
        <end position="1028"/>
    </location>
</feature>
<sequence>MEQAEKKHARAPSASEGSSSDSDDMGPMPVPDSAHDPNAEKERAKRRKILQYEQLYLSQLPMASRYMKSLMHRDTINFVSVTRHTDFVITTSVDGHVKFWKKQASGIEFVKHYRAHVAMIVGACTSADGAYFATIAADGSVKVFDVLNYDLINMIELKYTPRACCWVHRRGSADIAIAISEENSTIIRFYDGRGDGTITQTVSHIHREPCHILEYNEVFDCIVSADVGGMIEYWQPTEPYELPDSVFKLKSSTDLFEFKKKRTIPTTLTFSSDFSQFVIVSMQDRQVRIYSFAKGKLLRQYDESLTAVQEMQQAGTAAHLLDDMEFGRRLAQERDLDATALSGLASATANATGAGTANAIFDESGHFIIYATMLGIKVINLKTNRLSRLLGKDETVRFLQVSLYQGTPDKKYATSIDLAASENPLVQKHELDPTLFCSAYKRARFYMFTQQEPDHDPNSKLSGGDRDVLNEKPTREEQAVATKPVEKKPKQEYSSATLHTTVGDIYLELFPDKAPKTVENFVGLAKKGYYDGVIFHRVIKKFMLQTGDPLGDGTGGESLWGREFEDEIVPELRHDKPYTLSMANAGPNTNGSQFFITTVPTPWLDDKHTIFGHATGGLEVIHEIEHTPVRRGDRPITPIEIFSIQEKSRECGLGLIAPDDIVPQSVAELNGTVNSSDVSQSDVSNTKGSLRSYASNRFEKQKRTNQIIEATSDIDRLLWEAKAAFSSQHYTLAAVLYRRAAALGNNYACAFLAKLFGFGVVRSNQSIFLFQRDSLRGLAWGVSAVERITAQLSADKLADSQESSAWSLLNQSLTLVCTLLCSPEACNALLLDDLSADISMDALMLFPRSCEIHTGRPSENLQLIEDSHRSIWSALSGTMQSTGPLLGASNMSEDEPADAVQSESLMNLLQAHTSFIGAFLETRRVFLERSEDSLDKAHQRWNHYSHIADQCSASASLERYRSVASEFQQWSAPQSHRLVGDVVNDVEFSALVKRISRLFPFATELPKMRNLPPSTPRSTNTMRMQSSGALPASAISSDRHSARGNKGPALLSRPSISRGTSMSSNESIFGREFQHYNGRSSQKLRSMSNHPVTQTSAQDGARTWTRRDSVTSVASVSTPYLERMQDELPTHGRRRTSSIVSITPSLMFPTQSSQAPNAVLNNEPASTSQLSDEDRAQASRDLRSRLKWQSSFVA</sequence>
<feature type="region of interest" description="Disordered" evidence="9">
    <location>
        <begin position="1082"/>
        <end position="1110"/>
    </location>
</feature>
<dbReference type="EC" id="5.2.1.8" evidence="3"/>
<dbReference type="Gene3D" id="2.130.10.10">
    <property type="entry name" value="YVTN repeat-like/Quinoprotein amine dehydrogenase"/>
    <property type="match status" value="1"/>
</dbReference>
<feature type="region of interest" description="Disordered" evidence="9">
    <location>
        <begin position="1"/>
        <end position="44"/>
    </location>
</feature>
<dbReference type="EMBL" id="CP119944">
    <property type="protein sequence ID" value="WFC99124.1"/>
    <property type="molecule type" value="Genomic_DNA"/>
</dbReference>
<gene>
    <name evidence="11" type="primary">cyp15</name>
    <name evidence="11" type="ORF">MYAM1_001862</name>
</gene>
<comment type="similarity">
    <text evidence="2">Belongs to the cyclophilin-type PPIase family.</text>
</comment>
<accession>A0AAJ5YRJ3</accession>
<feature type="compositionally biased region" description="Polar residues" evidence="9">
    <location>
        <begin position="1082"/>
        <end position="1098"/>
    </location>
</feature>
<evidence type="ECO:0000256" key="3">
    <source>
        <dbReference type="ARBA" id="ARBA00013194"/>
    </source>
</evidence>
<dbReference type="FunFam" id="2.40.100.10:FF:000003">
    <property type="entry name" value="Peptidylprolyl isomerase domain and WD repeat-containing 1"/>
    <property type="match status" value="1"/>
</dbReference>
<dbReference type="GO" id="GO:0006457">
    <property type="term" value="P:protein folding"/>
    <property type="evidence" value="ECO:0007669"/>
    <property type="project" value="InterPro"/>
</dbReference>
<dbReference type="Pfam" id="PF00160">
    <property type="entry name" value="Pro_isomerase"/>
    <property type="match status" value="1"/>
</dbReference>
<dbReference type="GO" id="GO:0005634">
    <property type="term" value="C:nucleus"/>
    <property type="evidence" value="ECO:0007669"/>
    <property type="project" value="UniProtKB-ARBA"/>
</dbReference>
<evidence type="ECO:0000256" key="4">
    <source>
        <dbReference type="ARBA" id="ARBA00022574"/>
    </source>
</evidence>
<dbReference type="PROSITE" id="PS50082">
    <property type="entry name" value="WD_REPEATS_2"/>
    <property type="match status" value="1"/>
</dbReference>
<dbReference type="InterPro" id="IPR015943">
    <property type="entry name" value="WD40/YVTN_repeat-like_dom_sf"/>
</dbReference>
<feature type="compositionally biased region" description="Basic and acidic residues" evidence="9">
    <location>
        <begin position="1172"/>
        <end position="1182"/>
    </location>
</feature>
<evidence type="ECO:0000256" key="8">
    <source>
        <dbReference type="PROSITE-ProRule" id="PRU00221"/>
    </source>
</evidence>
<feature type="compositionally biased region" description="Polar residues" evidence="9">
    <location>
        <begin position="1054"/>
        <end position="1063"/>
    </location>
</feature>
<feature type="compositionally biased region" description="Basic and acidic residues" evidence="9">
    <location>
        <begin position="452"/>
        <end position="491"/>
    </location>
</feature>
<dbReference type="AlphaFoldDB" id="A0AAJ5YRJ3"/>
<dbReference type="Proteomes" id="UP001219567">
    <property type="component" value="Chromosome 2"/>
</dbReference>
<keyword evidence="5" id="KW-0677">Repeat</keyword>
<organism evidence="11 12">
    <name type="scientific">Malassezia yamatoensis</name>
    <dbReference type="NCBI Taxonomy" id="253288"/>
    <lineage>
        <taxon>Eukaryota</taxon>
        <taxon>Fungi</taxon>
        <taxon>Dikarya</taxon>
        <taxon>Basidiomycota</taxon>
        <taxon>Ustilaginomycotina</taxon>
        <taxon>Malasseziomycetes</taxon>
        <taxon>Malasseziales</taxon>
        <taxon>Malasseziaceae</taxon>
        <taxon>Malassezia</taxon>
    </lineage>
</organism>
<dbReference type="InterPro" id="IPR001680">
    <property type="entry name" value="WD40_rpt"/>
</dbReference>
<evidence type="ECO:0000313" key="12">
    <source>
        <dbReference type="Proteomes" id="UP001219567"/>
    </source>
</evidence>
<keyword evidence="4 8" id="KW-0853">WD repeat</keyword>
<proteinExistence type="inferred from homology"/>
<dbReference type="PROSITE" id="PS50072">
    <property type="entry name" value="CSA_PPIASE_2"/>
    <property type="match status" value="1"/>
</dbReference>
<dbReference type="PROSITE" id="PS00170">
    <property type="entry name" value="CSA_PPIASE_1"/>
    <property type="match status" value="1"/>
</dbReference>